<dbReference type="Pfam" id="PF02597">
    <property type="entry name" value="ThiS"/>
    <property type="match status" value="1"/>
</dbReference>
<dbReference type="GO" id="GO:1990133">
    <property type="term" value="C:molybdopterin adenylyltransferase complex"/>
    <property type="evidence" value="ECO:0007669"/>
    <property type="project" value="TreeGrafter"/>
</dbReference>
<name>A0A4D7C8E3_9SPHN</name>
<evidence type="ECO:0000256" key="1">
    <source>
        <dbReference type="ARBA" id="ARBA00022741"/>
    </source>
</evidence>
<organism evidence="4 5">
    <name type="scientific">Hankyongella ginsenosidimutans</name>
    <dbReference type="NCBI Taxonomy" id="1763828"/>
    <lineage>
        <taxon>Bacteria</taxon>
        <taxon>Pseudomonadati</taxon>
        <taxon>Pseudomonadota</taxon>
        <taxon>Alphaproteobacteria</taxon>
        <taxon>Sphingomonadales</taxon>
        <taxon>Sphingomonadaceae</taxon>
        <taxon>Hankyongella</taxon>
    </lineage>
</organism>
<dbReference type="GO" id="GO:0000166">
    <property type="term" value="F:nucleotide binding"/>
    <property type="evidence" value="ECO:0007669"/>
    <property type="project" value="UniProtKB-KW"/>
</dbReference>
<dbReference type="Proteomes" id="UP000298714">
    <property type="component" value="Chromosome"/>
</dbReference>
<dbReference type="KEGG" id="hgn:E6W36_13720"/>
<dbReference type="Gene3D" id="3.10.20.30">
    <property type="match status" value="1"/>
</dbReference>
<dbReference type="InterPro" id="IPR016155">
    <property type="entry name" value="Mopterin_synth/thiamin_S_b"/>
</dbReference>
<dbReference type="InterPro" id="IPR044672">
    <property type="entry name" value="MOCS2A"/>
</dbReference>
<keyword evidence="5" id="KW-1185">Reference proteome</keyword>
<dbReference type="PANTHER" id="PTHR33359">
    <property type="entry name" value="MOLYBDOPTERIN SYNTHASE SULFUR CARRIER SUBUNIT"/>
    <property type="match status" value="1"/>
</dbReference>
<gene>
    <name evidence="4" type="primary">moaD</name>
    <name evidence="4" type="ORF">E6W36_13720</name>
</gene>
<accession>A0A4D7C8E3</accession>
<dbReference type="AlphaFoldDB" id="A0A4D7C8E3"/>
<dbReference type="PANTHER" id="PTHR33359:SF1">
    <property type="entry name" value="MOLYBDOPTERIN SYNTHASE SULFUR CARRIER SUBUNIT"/>
    <property type="match status" value="1"/>
</dbReference>
<evidence type="ECO:0000313" key="4">
    <source>
        <dbReference type="EMBL" id="QCI80580.1"/>
    </source>
</evidence>
<dbReference type="UniPathway" id="UPA00344"/>
<dbReference type="CDD" id="cd00754">
    <property type="entry name" value="Ubl_MoaD"/>
    <property type="match status" value="1"/>
</dbReference>
<reference evidence="5" key="1">
    <citation type="submission" date="2019-04" db="EMBL/GenBank/DDBJ databases">
        <title>Complete genome sequence of Sphingomonas sp. W1-2-3.</title>
        <authorList>
            <person name="Im W.T."/>
        </authorList>
    </citation>
    <scope>NUCLEOTIDE SEQUENCE [LARGE SCALE GENOMIC DNA]</scope>
    <source>
        <strain evidence="5">W1-2-3</strain>
    </source>
</reference>
<evidence type="ECO:0000256" key="3">
    <source>
        <dbReference type="ARBA" id="ARBA00024247"/>
    </source>
</evidence>
<protein>
    <recommendedName>
        <fullName evidence="3">Molybdopterin synthase sulfur carrier subunit</fullName>
    </recommendedName>
</protein>
<dbReference type="NCBIfam" id="TIGR01682">
    <property type="entry name" value="moaD"/>
    <property type="match status" value="1"/>
</dbReference>
<dbReference type="SUPFAM" id="SSF54285">
    <property type="entry name" value="MoaD/ThiS"/>
    <property type="match status" value="1"/>
</dbReference>
<evidence type="ECO:0000256" key="2">
    <source>
        <dbReference type="ARBA" id="ARBA00024200"/>
    </source>
</evidence>
<dbReference type="EMBL" id="CP039704">
    <property type="protein sequence ID" value="QCI80580.1"/>
    <property type="molecule type" value="Genomic_DNA"/>
</dbReference>
<dbReference type="GO" id="GO:0006777">
    <property type="term" value="P:Mo-molybdopterin cofactor biosynthetic process"/>
    <property type="evidence" value="ECO:0007669"/>
    <property type="project" value="InterPro"/>
</dbReference>
<evidence type="ECO:0000313" key="5">
    <source>
        <dbReference type="Proteomes" id="UP000298714"/>
    </source>
</evidence>
<dbReference type="InterPro" id="IPR012675">
    <property type="entry name" value="Beta-grasp_dom_sf"/>
</dbReference>
<keyword evidence="1" id="KW-0547">Nucleotide-binding</keyword>
<comment type="similarity">
    <text evidence="2">Belongs to the MoaD family.</text>
</comment>
<dbReference type="InterPro" id="IPR003749">
    <property type="entry name" value="ThiS/MoaD-like"/>
</dbReference>
<sequence>MVLLYFAWVRERIGVAEERLPVQEDVASVAALLDHLATRSPGHAAALADRSALRVAVNQAHVGMDHAVADGDEVALFPPVTGG</sequence>
<proteinExistence type="inferred from homology"/>